<dbReference type="GO" id="GO:0003700">
    <property type="term" value="F:DNA-binding transcription factor activity"/>
    <property type="evidence" value="ECO:0007669"/>
    <property type="project" value="UniProtKB-UniRule"/>
</dbReference>
<dbReference type="EMBL" id="DXBE01000011">
    <property type="protein sequence ID" value="HIZ68472.1"/>
    <property type="molecule type" value="Genomic_DNA"/>
</dbReference>
<comment type="pathway">
    <text evidence="2 9">Amino-acid biosynthesis; L-arginine biosynthesis [regulation].</text>
</comment>
<name>A0A9D2FXI5_9BACT</name>
<dbReference type="GO" id="GO:1900079">
    <property type="term" value="P:regulation of arginine biosynthetic process"/>
    <property type="evidence" value="ECO:0007669"/>
    <property type="project" value="UniProtKB-UniRule"/>
</dbReference>
<dbReference type="SUPFAM" id="SSF46785">
    <property type="entry name" value="Winged helix' DNA-binding domain"/>
    <property type="match status" value="1"/>
</dbReference>
<evidence type="ECO:0000313" key="12">
    <source>
        <dbReference type="EMBL" id="HIZ68472.1"/>
    </source>
</evidence>
<evidence type="ECO:0000256" key="9">
    <source>
        <dbReference type="HAMAP-Rule" id="MF_00173"/>
    </source>
</evidence>
<keyword evidence="8 9" id="KW-0804">Transcription</keyword>
<reference evidence="12" key="2">
    <citation type="submission" date="2021-04" db="EMBL/GenBank/DDBJ databases">
        <authorList>
            <person name="Gilroy R."/>
        </authorList>
    </citation>
    <scope>NUCLEOTIDE SEQUENCE</scope>
    <source>
        <strain evidence="12">ChiHecec3B27-8219</strain>
    </source>
</reference>
<dbReference type="InterPro" id="IPR036390">
    <property type="entry name" value="WH_DNA-bd_sf"/>
</dbReference>
<evidence type="ECO:0000259" key="10">
    <source>
        <dbReference type="Pfam" id="PF01316"/>
    </source>
</evidence>
<dbReference type="InterPro" id="IPR036251">
    <property type="entry name" value="Arg_repress_C_sf"/>
</dbReference>
<evidence type="ECO:0000256" key="3">
    <source>
        <dbReference type="ARBA" id="ARBA00008316"/>
    </source>
</evidence>
<dbReference type="SUPFAM" id="SSF55252">
    <property type="entry name" value="C-terminal domain of arginine repressor"/>
    <property type="match status" value="1"/>
</dbReference>
<dbReference type="InterPro" id="IPR001669">
    <property type="entry name" value="Arg_repress"/>
</dbReference>
<keyword evidence="7 9" id="KW-0238">DNA-binding</keyword>
<dbReference type="Pfam" id="PF01316">
    <property type="entry name" value="Arg_repressor"/>
    <property type="match status" value="1"/>
</dbReference>
<dbReference type="Pfam" id="PF02863">
    <property type="entry name" value="Arg_repressor_C"/>
    <property type="match status" value="1"/>
</dbReference>
<evidence type="ECO:0000256" key="8">
    <source>
        <dbReference type="ARBA" id="ARBA00023163"/>
    </source>
</evidence>
<dbReference type="Gene3D" id="1.10.10.10">
    <property type="entry name" value="Winged helix-like DNA-binding domain superfamily/Winged helix DNA-binding domain"/>
    <property type="match status" value="1"/>
</dbReference>
<keyword evidence="5 9" id="KW-0963">Cytoplasm</keyword>
<protein>
    <recommendedName>
        <fullName evidence="4 9">Arginine repressor</fullName>
    </recommendedName>
</protein>
<dbReference type="Gene3D" id="3.30.1360.40">
    <property type="match status" value="1"/>
</dbReference>
<gene>
    <name evidence="9" type="primary">argR</name>
    <name evidence="12" type="ORF">H9966_01060</name>
</gene>
<dbReference type="InterPro" id="IPR020900">
    <property type="entry name" value="Arg_repress_DNA-bd"/>
</dbReference>
<accession>A0A9D2FXI5</accession>
<dbReference type="HAMAP" id="MF_00173">
    <property type="entry name" value="Arg_repressor"/>
    <property type="match status" value="1"/>
</dbReference>
<evidence type="ECO:0000256" key="5">
    <source>
        <dbReference type="ARBA" id="ARBA00022490"/>
    </source>
</evidence>
<comment type="caution">
    <text evidence="12">The sequence shown here is derived from an EMBL/GenBank/DDBJ whole genome shotgun (WGS) entry which is preliminary data.</text>
</comment>
<comment type="similarity">
    <text evidence="3 9">Belongs to the ArgR family.</text>
</comment>
<keyword evidence="9" id="KW-0055">Arginine biosynthesis</keyword>
<dbReference type="InterPro" id="IPR036388">
    <property type="entry name" value="WH-like_DNA-bd_sf"/>
</dbReference>
<dbReference type="GO" id="GO:0006526">
    <property type="term" value="P:L-arginine biosynthetic process"/>
    <property type="evidence" value="ECO:0007669"/>
    <property type="project" value="UniProtKB-KW"/>
</dbReference>
<evidence type="ECO:0000259" key="11">
    <source>
        <dbReference type="Pfam" id="PF02863"/>
    </source>
</evidence>
<evidence type="ECO:0000313" key="13">
    <source>
        <dbReference type="Proteomes" id="UP000824055"/>
    </source>
</evidence>
<dbReference type="PANTHER" id="PTHR34471:SF1">
    <property type="entry name" value="ARGININE REPRESSOR"/>
    <property type="match status" value="1"/>
</dbReference>
<proteinExistence type="inferred from homology"/>
<comment type="subcellular location">
    <subcellularLocation>
        <location evidence="1 9">Cytoplasm</location>
    </subcellularLocation>
</comment>
<feature type="domain" description="Arginine repressor DNA-binding" evidence="10">
    <location>
        <begin position="3"/>
        <end position="70"/>
    </location>
</feature>
<dbReference type="GO" id="GO:0003677">
    <property type="term" value="F:DNA binding"/>
    <property type="evidence" value="ECO:0007669"/>
    <property type="project" value="UniProtKB-KW"/>
</dbReference>
<evidence type="ECO:0000256" key="7">
    <source>
        <dbReference type="ARBA" id="ARBA00023125"/>
    </source>
</evidence>
<dbReference type="GO" id="GO:0005737">
    <property type="term" value="C:cytoplasm"/>
    <property type="evidence" value="ECO:0007669"/>
    <property type="project" value="UniProtKB-SubCell"/>
</dbReference>
<dbReference type="InterPro" id="IPR020899">
    <property type="entry name" value="Arg_repress_C"/>
</dbReference>
<dbReference type="GO" id="GO:0034618">
    <property type="term" value="F:arginine binding"/>
    <property type="evidence" value="ECO:0007669"/>
    <property type="project" value="InterPro"/>
</dbReference>
<keyword evidence="9" id="KW-0678">Repressor</keyword>
<evidence type="ECO:0000256" key="6">
    <source>
        <dbReference type="ARBA" id="ARBA00023015"/>
    </source>
</evidence>
<dbReference type="Proteomes" id="UP000824055">
    <property type="component" value="Unassembled WGS sequence"/>
</dbReference>
<comment type="function">
    <text evidence="9">Regulates arginine biosynthesis genes.</text>
</comment>
<dbReference type="PRINTS" id="PR01467">
    <property type="entry name" value="ARGREPRESSOR"/>
</dbReference>
<organism evidence="12 13">
    <name type="scientific">Candidatus Prevotella avicola</name>
    <dbReference type="NCBI Taxonomy" id="2838738"/>
    <lineage>
        <taxon>Bacteria</taxon>
        <taxon>Pseudomonadati</taxon>
        <taxon>Bacteroidota</taxon>
        <taxon>Bacteroidia</taxon>
        <taxon>Bacteroidales</taxon>
        <taxon>Prevotellaceae</taxon>
        <taxon>Prevotella</taxon>
    </lineage>
</organism>
<keyword evidence="6 9" id="KW-0805">Transcription regulation</keyword>
<dbReference type="AlphaFoldDB" id="A0A9D2FXI5"/>
<sequence>MREKSSRLEALRELIAGRELASQEEVLKALKPLGYKLTQATLSRDLRQLKVVKQHVGKGKYRYVLPPETNYRRVSSIEHGGLLQAPGFRSIHFSGNMIVVKTRPGHASSIAYNIDNADVPQILGTIAGDDTIFMVKKDGVTEEEVINGLNKVMPIAR</sequence>
<dbReference type="GO" id="GO:0051259">
    <property type="term" value="P:protein complex oligomerization"/>
    <property type="evidence" value="ECO:0007669"/>
    <property type="project" value="InterPro"/>
</dbReference>
<evidence type="ECO:0000256" key="2">
    <source>
        <dbReference type="ARBA" id="ARBA00005040"/>
    </source>
</evidence>
<keyword evidence="9" id="KW-0028">Amino-acid biosynthesis</keyword>
<evidence type="ECO:0000256" key="1">
    <source>
        <dbReference type="ARBA" id="ARBA00004496"/>
    </source>
</evidence>
<reference evidence="12" key="1">
    <citation type="journal article" date="2021" name="PeerJ">
        <title>Extensive microbial diversity within the chicken gut microbiome revealed by metagenomics and culture.</title>
        <authorList>
            <person name="Gilroy R."/>
            <person name="Ravi A."/>
            <person name="Getino M."/>
            <person name="Pursley I."/>
            <person name="Horton D.L."/>
            <person name="Alikhan N.F."/>
            <person name="Baker D."/>
            <person name="Gharbi K."/>
            <person name="Hall N."/>
            <person name="Watson M."/>
            <person name="Adriaenssens E.M."/>
            <person name="Foster-Nyarko E."/>
            <person name="Jarju S."/>
            <person name="Secka A."/>
            <person name="Antonio M."/>
            <person name="Oren A."/>
            <person name="Chaudhuri R.R."/>
            <person name="La Ragione R."/>
            <person name="Hildebrand F."/>
            <person name="Pallen M.J."/>
        </authorList>
    </citation>
    <scope>NUCLEOTIDE SEQUENCE</scope>
    <source>
        <strain evidence="12">ChiHecec3B27-8219</strain>
    </source>
</reference>
<evidence type="ECO:0000256" key="4">
    <source>
        <dbReference type="ARBA" id="ARBA00021148"/>
    </source>
</evidence>
<dbReference type="PANTHER" id="PTHR34471">
    <property type="entry name" value="ARGININE REPRESSOR"/>
    <property type="match status" value="1"/>
</dbReference>
<feature type="domain" description="Arginine repressor C-terminal" evidence="11">
    <location>
        <begin position="88"/>
        <end position="150"/>
    </location>
</feature>